<accession>A0ABR1VET2</accession>
<organism evidence="1 2">
    <name type="scientific">Apiospora saccharicola</name>
    <dbReference type="NCBI Taxonomy" id="335842"/>
    <lineage>
        <taxon>Eukaryota</taxon>
        <taxon>Fungi</taxon>
        <taxon>Dikarya</taxon>
        <taxon>Ascomycota</taxon>
        <taxon>Pezizomycotina</taxon>
        <taxon>Sordariomycetes</taxon>
        <taxon>Xylariomycetidae</taxon>
        <taxon>Amphisphaeriales</taxon>
        <taxon>Apiosporaceae</taxon>
        <taxon>Apiospora</taxon>
    </lineage>
</organism>
<keyword evidence="2" id="KW-1185">Reference proteome</keyword>
<comment type="caution">
    <text evidence="1">The sequence shown here is derived from an EMBL/GenBank/DDBJ whole genome shotgun (WGS) entry which is preliminary data.</text>
</comment>
<gene>
    <name evidence="1" type="ORF">PG996_007545</name>
</gene>
<dbReference type="Proteomes" id="UP001446871">
    <property type="component" value="Unassembled WGS sequence"/>
</dbReference>
<evidence type="ECO:0000313" key="2">
    <source>
        <dbReference type="Proteomes" id="UP001446871"/>
    </source>
</evidence>
<reference evidence="1 2" key="1">
    <citation type="submission" date="2023-01" db="EMBL/GenBank/DDBJ databases">
        <title>Analysis of 21 Apiospora genomes using comparative genomics revels a genus with tremendous synthesis potential of carbohydrate active enzymes and secondary metabolites.</title>
        <authorList>
            <person name="Sorensen T."/>
        </authorList>
    </citation>
    <scope>NUCLEOTIDE SEQUENCE [LARGE SCALE GENOMIC DNA]</scope>
    <source>
        <strain evidence="1 2">CBS 83171</strain>
    </source>
</reference>
<protein>
    <submittedName>
        <fullName evidence="1">Uncharacterized protein</fullName>
    </submittedName>
</protein>
<dbReference type="EMBL" id="JAQQWM010000004">
    <property type="protein sequence ID" value="KAK8068433.1"/>
    <property type="molecule type" value="Genomic_DNA"/>
</dbReference>
<sequence length="94" mass="10117">MSPGLFVTPNPDAPSKEYLDPEMIKAEPMPSTVSAMVRAHLDSVKNVKEVGAKNKEISAVTPSIPFVSTPAATPTKQARKLHLTGLKRKGLYDS</sequence>
<evidence type="ECO:0000313" key="1">
    <source>
        <dbReference type="EMBL" id="KAK8068433.1"/>
    </source>
</evidence>
<proteinExistence type="predicted"/>
<name>A0ABR1VET2_9PEZI</name>